<accession>A4X082</accession>
<evidence type="ECO:0000256" key="1">
    <source>
        <dbReference type="SAM" id="MobiDB-lite"/>
    </source>
</evidence>
<feature type="region of interest" description="Disordered" evidence="1">
    <location>
        <begin position="41"/>
        <end position="73"/>
    </location>
</feature>
<proteinExistence type="predicted"/>
<protein>
    <submittedName>
        <fullName evidence="2">Uncharacterized protein</fullName>
    </submittedName>
</protein>
<geneLocation type="plasmid" evidence="2">
    <name>pRSPA02</name>
</geneLocation>
<name>A4X082_CERS5</name>
<dbReference type="HOGENOM" id="CLU_2083065_0_0_5"/>
<dbReference type="AlphaFoldDB" id="A4X082"/>
<dbReference type="EMBL" id="CP000663">
    <property type="protein sequence ID" value="ABP73046.1"/>
    <property type="molecule type" value="Genomic_DNA"/>
</dbReference>
<reference evidence="2" key="1">
    <citation type="submission" date="2007-04" db="EMBL/GenBank/DDBJ databases">
        <title>Complete sequence of plasmid pRSPA02 of Rhodobacter sphaeroides ATCC 17025.</title>
        <authorList>
            <consortium name="US DOE Joint Genome Institute"/>
            <person name="Copeland A."/>
            <person name="Lucas S."/>
            <person name="Lapidus A."/>
            <person name="Barry K."/>
            <person name="Detter J.C."/>
            <person name="Glavina del Rio T."/>
            <person name="Hammon N."/>
            <person name="Israni S."/>
            <person name="Dalin E."/>
            <person name="Tice H."/>
            <person name="Pitluck S."/>
            <person name="Chertkov O."/>
            <person name="Brettin T."/>
            <person name="Bruce D."/>
            <person name="Han C."/>
            <person name="Schmutz J."/>
            <person name="Larimer F."/>
            <person name="Land M."/>
            <person name="Hauser L."/>
            <person name="Kyrpides N."/>
            <person name="Kim E."/>
            <person name="Richardson P."/>
            <person name="Mackenzie C."/>
            <person name="Choudhary M."/>
            <person name="Donohue T.J."/>
            <person name="Kaplan S."/>
        </authorList>
    </citation>
    <scope>NUCLEOTIDE SEQUENCE [LARGE SCALE GENOMIC DNA]</scope>
    <source>
        <strain evidence="2">ATCC 17025</strain>
        <plasmid evidence="2">pRSPA02</plasmid>
    </source>
</reference>
<dbReference type="KEGG" id="rsq:Rsph17025_4196"/>
<feature type="compositionally biased region" description="Basic and acidic residues" evidence="1">
    <location>
        <begin position="57"/>
        <end position="70"/>
    </location>
</feature>
<organism evidence="2">
    <name type="scientific">Cereibacter sphaeroides (strain ATCC 17025 / ATH 2.4.3)</name>
    <name type="common">Rhodobacter sphaeroides</name>
    <dbReference type="NCBI Taxonomy" id="349102"/>
    <lineage>
        <taxon>Bacteria</taxon>
        <taxon>Pseudomonadati</taxon>
        <taxon>Pseudomonadota</taxon>
        <taxon>Alphaproteobacteria</taxon>
        <taxon>Rhodobacterales</taxon>
        <taxon>Paracoccaceae</taxon>
        <taxon>Cereibacter</taxon>
    </lineage>
</organism>
<sequence length="117" mass="13350">MAPQYILDLPHRQPSHLAPGQIETRHDRRLQIVPRTSHEGGRMFMESVAGSPRRKRQDLGHAARPWERHPRQQAGGWCGRAMKVLSPLLSCPWLSDSERSSPSFSYSEIRWSSGVIL</sequence>
<gene>
    <name evidence="2" type="ordered locus">Rsph17025_4196</name>
</gene>
<evidence type="ECO:0000313" key="2">
    <source>
        <dbReference type="EMBL" id="ABP73046.1"/>
    </source>
</evidence>
<dbReference type="BioCyc" id="RSPH349102:G1G8M-4330-MONOMER"/>
<keyword evidence="2" id="KW-0614">Plasmid</keyword>